<keyword evidence="4" id="KW-0808">Transferase</keyword>
<dbReference type="Pfam" id="PF02518">
    <property type="entry name" value="HATPase_c"/>
    <property type="match status" value="1"/>
</dbReference>
<dbReference type="PRINTS" id="PR00344">
    <property type="entry name" value="BCTRLSENSOR"/>
</dbReference>
<keyword evidence="5" id="KW-0418">Kinase</keyword>
<dbReference type="Gene3D" id="3.30.450.20">
    <property type="entry name" value="PAS domain"/>
    <property type="match status" value="5"/>
</dbReference>
<dbReference type="InterPro" id="IPR013655">
    <property type="entry name" value="PAS_fold_3"/>
</dbReference>
<dbReference type="SMART" id="SM00086">
    <property type="entry name" value="PAC"/>
    <property type="match status" value="5"/>
</dbReference>
<comment type="caution">
    <text evidence="9">The sequence shown here is derived from an EMBL/GenBank/DDBJ whole genome shotgun (WGS) entry which is preliminary data.</text>
</comment>
<dbReference type="Proteomes" id="UP000316775">
    <property type="component" value="Unassembled WGS sequence"/>
</dbReference>
<gene>
    <name evidence="9" type="ORF">FFL01_20570</name>
</gene>
<dbReference type="NCBIfam" id="TIGR00229">
    <property type="entry name" value="sensory_box"/>
    <property type="match status" value="4"/>
</dbReference>
<dbReference type="STRING" id="983.SAMN05443543_101481"/>
<name>A0A4Y4AWC0_9FLAO</name>
<evidence type="ECO:0000313" key="10">
    <source>
        <dbReference type="Proteomes" id="UP000316775"/>
    </source>
</evidence>
<dbReference type="AlphaFoldDB" id="A0A4Y4AWC0"/>
<dbReference type="PANTHER" id="PTHR43304">
    <property type="entry name" value="PHYTOCHROME-LIKE PROTEIN CPH1"/>
    <property type="match status" value="1"/>
</dbReference>
<dbReference type="InterPro" id="IPR035965">
    <property type="entry name" value="PAS-like_dom_sf"/>
</dbReference>
<dbReference type="SUPFAM" id="SSF55785">
    <property type="entry name" value="PYP-like sensor domain (PAS domain)"/>
    <property type="match status" value="5"/>
</dbReference>
<evidence type="ECO:0000259" key="6">
    <source>
        <dbReference type="PROSITE" id="PS50109"/>
    </source>
</evidence>
<dbReference type="SMART" id="SM00091">
    <property type="entry name" value="PAS"/>
    <property type="match status" value="5"/>
</dbReference>
<feature type="domain" description="PAC" evidence="8">
    <location>
        <begin position="766"/>
        <end position="817"/>
    </location>
</feature>
<dbReference type="PROSITE" id="PS50112">
    <property type="entry name" value="PAS"/>
    <property type="match status" value="4"/>
</dbReference>
<dbReference type="Gene3D" id="3.30.565.10">
    <property type="entry name" value="Histidine kinase-like ATPase, C-terminal domain"/>
    <property type="match status" value="1"/>
</dbReference>
<dbReference type="InterPro" id="IPR052162">
    <property type="entry name" value="Sensor_kinase/Photoreceptor"/>
</dbReference>
<dbReference type="CDD" id="cd00130">
    <property type="entry name" value="PAS"/>
    <property type="match status" value="5"/>
</dbReference>
<dbReference type="Pfam" id="PF08447">
    <property type="entry name" value="PAS_3"/>
    <property type="match status" value="2"/>
</dbReference>
<dbReference type="SUPFAM" id="SSF55781">
    <property type="entry name" value="GAF domain-like"/>
    <property type="match status" value="1"/>
</dbReference>
<feature type="domain" description="Histidine kinase" evidence="6">
    <location>
        <begin position="835"/>
        <end position="1048"/>
    </location>
</feature>
<evidence type="ECO:0000256" key="1">
    <source>
        <dbReference type="ARBA" id="ARBA00000085"/>
    </source>
</evidence>
<dbReference type="SUPFAM" id="SSF55874">
    <property type="entry name" value="ATPase domain of HSP90 chaperone/DNA topoisomerase II/histidine kinase"/>
    <property type="match status" value="1"/>
</dbReference>
<dbReference type="Gene3D" id="1.10.287.130">
    <property type="match status" value="1"/>
</dbReference>
<evidence type="ECO:0000256" key="4">
    <source>
        <dbReference type="ARBA" id="ARBA00022679"/>
    </source>
</evidence>
<feature type="domain" description="PAC" evidence="8">
    <location>
        <begin position="496"/>
        <end position="549"/>
    </location>
</feature>
<accession>A0A4Y4AWC0</accession>
<evidence type="ECO:0000256" key="3">
    <source>
        <dbReference type="ARBA" id="ARBA00022553"/>
    </source>
</evidence>
<dbReference type="Pfam" id="PF13426">
    <property type="entry name" value="PAS_9"/>
    <property type="match status" value="3"/>
</dbReference>
<dbReference type="EMBL" id="BJNP01000021">
    <property type="protein sequence ID" value="GEC72518.1"/>
    <property type="molecule type" value="Genomic_DNA"/>
</dbReference>
<protein>
    <recommendedName>
        <fullName evidence="2">histidine kinase</fullName>
        <ecNumber evidence="2">2.7.13.3</ecNumber>
    </recommendedName>
</protein>
<evidence type="ECO:0000256" key="2">
    <source>
        <dbReference type="ARBA" id="ARBA00012438"/>
    </source>
</evidence>
<dbReference type="InterPro" id="IPR003594">
    <property type="entry name" value="HATPase_dom"/>
</dbReference>
<keyword evidence="10" id="KW-1185">Reference proteome</keyword>
<dbReference type="InterPro" id="IPR001610">
    <property type="entry name" value="PAC"/>
</dbReference>
<feature type="domain" description="PAC" evidence="8">
    <location>
        <begin position="252"/>
        <end position="303"/>
    </location>
</feature>
<feature type="domain" description="PAS" evidence="7">
    <location>
        <begin position="677"/>
        <end position="730"/>
    </location>
</feature>
<evidence type="ECO:0000259" key="7">
    <source>
        <dbReference type="PROSITE" id="PS50112"/>
    </source>
</evidence>
<keyword evidence="3" id="KW-0597">Phosphoprotein</keyword>
<dbReference type="RefSeq" id="WP_073241470.1">
    <property type="nucleotide sequence ID" value="NZ_BJNP01000021.1"/>
</dbReference>
<dbReference type="OrthoDB" id="5522855at2"/>
<dbReference type="EC" id="2.7.13.3" evidence="2"/>
<dbReference type="PROSITE" id="PS50113">
    <property type="entry name" value="PAC"/>
    <property type="match status" value="4"/>
</dbReference>
<evidence type="ECO:0000259" key="8">
    <source>
        <dbReference type="PROSITE" id="PS50113"/>
    </source>
</evidence>
<dbReference type="SMART" id="SM00065">
    <property type="entry name" value="GAF"/>
    <property type="match status" value="1"/>
</dbReference>
<dbReference type="Gene3D" id="2.10.70.100">
    <property type="match status" value="1"/>
</dbReference>
<reference evidence="9 10" key="1">
    <citation type="submission" date="2019-06" db="EMBL/GenBank/DDBJ databases">
        <title>Whole genome shotgun sequence of Flavobacterium flevense NBRC 14960.</title>
        <authorList>
            <person name="Hosoyama A."/>
            <person name="Uohara A."/>
            <person name="Ohji S."/>
            <person name="Ichikawa N."/>
        </authorList>
    </citation>
    <scope>NUCLEOTIDE SEQUENCE [LARGE SCALE GENOMIC DNA]</scope>
    <source>
        <strain evidence="9 10">NBRC 14960</strain>
    </source>
</reference>
<comment type="catalytic activity">
    <reaction evidence="1">
        <text>ATP + protein L-histidine = ADP + protein N-phospho-L-histidine.</text>
        <dbReference type="EC" id="2.7.13.3"/>
    </reaction>
</comment>
<dbReference type="PROSITE" id="PS50109">
    <property type="entry name" value="HIS_KIN"/>
    <property type="match status" value="1"/>
</dbReference>
<organism evidence="9 10">
    <name type="scientific">Flavobacterium flevense</name>
    <dbReference type="NCBI Taxonomy" id="983"/>
    <lineage>
        <taxon>Bacteria</taxon>
        <taxon>Pseudomonadati</taxon>
        <taxon>Bacteroidota</taxon>
        <taxon>Flavobacteriia</taxon>
        <taxon>Flavobacteriales</taxon>
        <taxon>Flavobacteriaceae</taxon>
        <taxon>Flavobacterium</taxon>
    </lineage>
</organism>
<evidence type="ECO:0000313" key="9">
    <source>
        <dbReference type="EMBL" id="GEC72518.1"/>
    </source>
</evidence>
<feature type="domain" description="PAS" evidence="7">
    <location>
        <begin position="550"/>
        <end position="620"/>
    </location>
</feature>
<dbReference type="GO" id="GO:0004673">
    <property type="term" value="F:protein histidine kinase activity"/>
    <property type="evidence" value="ECO:0007669"/>
    <property type="project" value="UniProtKB-EC"/>
</dbReference>
<feature type="domain" description="PAS" evidence="7">
    <location>
        <begin position="419"/>
        <end position="492"/>
    </location>
</feature>
<proteinExistence type="predicted"/>
<dbReference type="InterPro" id="IPR003018">
    <property type="entry name" value="GAF"/>
</dbReference>
<evidence type="ECO:0000256" key="5">
    <source>
        <dbReference type="ARBA" id="ARBA00022777"/>
    </source>
</evidence>
<dbReference type="InterPro" id="IPR004358">
    <property type="entry name" value="Sig_transdc_His_kin-like_C"/>
</dbReference>
<dbReference type="PANTHER" id="PTHR43304:SF1">
    <property type="entry name" value="PAC DOMAIN-CONTAINING PROTEIN"/>
    <property type="match status" value="1"/>
</dbReference>
<feature type="domain" description="PAC" evidence="8">
    <location>
        <begin position="624"/>
        <end position="676"/>
    </location>
</feature>
<dbReference type="InterPro" id="IPR036890">
    <property type="entry name" value="HATPase_C_sf"/>
</dbReference>
<dbReference type="InterPro" id="IPR029016">
    <property type="entry name" value="GAF-like_dom_sf"/>
</dbReference>
<sequence>MKKPFIPKNELDRLTELDTYKIIGELETEDYDFLTQMAAQICDTQISLISLVTNEKQWFLSHHGLKERETPKELAFCAHAINTPEDIFIIEDATQDERFHDNPLVTDYPKVIFYAGMPLVTENGFPLGTICVIDNHPKKLSKKQIDSLKLLSKQVIKLLELRKKTFELKEQNKELEKTSILFNESQRINNIGAWELDVISGDIFWTDEVYHIHEVPNDFTFDKTTAIEFYHPEDRQIIINALEKTINIQEDFDVQCRFITANNNLKWVRSSGKALVENGKTIKVFGTFQDITKKKESEQKYQGIFNSTFSFIGLLDHNGVLIEANDTAIKTAGIQSKDVIGKPFWNCYWWQISKETQNELKENFKKALQGEEISYEVSIWIANHIPMTILFSMRPVFDEYNKVKFVVPEGRPIQEIVDDRFRYKAVLEGTNVGTWEWNVQTGETVFNERWAEIVGYTLEELAPISIDTWIKLAHPEDLEESGRRLNLCFEGKTEFYEFNARMKHRNGSWVWVHDRGKVFSWTDDGKPLMMYGTHEDITKRKETEEMLRINEEAFRGNFEQAAIGMALLNEKGQWLKVNKKLCKILGYTEDELLKLTFQDITYPTDLETDLSLLEELIEGKRDGYIMEKRYFHKNGEIIYVILGVSMVRDENGKTLYFISQIVDITAQKTFEMQLANTIAYNQALMNASTQVAIIGTDTKGIITTFNEGAEQLLGYDAEELIQKETPQLIHIREEVEKVAQKHFEETAEKIEGFDVFVHNAKKGKAETKEWTYKRKDGSTFPVLLSVTAIKKKDTITGFLGIATDITQMKQVEQETLALLQIAESQNERLKNFAYIVSHNLRSHSGGISTLIELIESEFPDFSQTDFFDYLKKSSANLAETIKHLTEVVQINLSTKEKLEPIYLKKIIDNNINSLITQAKRQEVNITNEVNPNTSVKAIPAYLDSIVMNFITNAIKYSSKERESFLKIQTEETKKYVILKFIDNGLGIDLKKHGDKLFGMYKTFHNHNDSRGIGLFITKNQIESMNGKIEVESEVNIGTTFKIYLEHEKI</sequence>
<dbReference type="InterPro" id="IPR000014">
    <property type="entry name" value="PAS"/>
</dbReference>
<dbReference type="SMART" id="SM00387">
    <property type="entry name" value="HATPase_c"/>
    <property type="match status" value="1"/>
</dbReference>
<feature type="domain" description="PAS" evidence="7">
    <location>
        <begin position="297"/>
        <end position="371"/>
    </location>
</feature>
<dbReference type="Gene3D" id="3.30.450.40">
    <property type="match status" value="1"/>
</dbReference>
<dbReference type="InterPro" id="IPR005467">
    <property type="entry name" value="His_kinase_dom"/>
</dbReference>
<dbReference type="InterPro" id="IPR000700">
    <property type="entry name" value="PAS-assoc_C"/>
</dbReference>